<dbReference type="InterPro" id="IPR029058">
    <property type="entry name" value="AB_hydrolase_fold"/>
</dbReference>
<dbReference type="InterPro" id="IPR002925">
    <property type="entry name" value="Dienelactn_hydro"/>
</dbReference>
<evidence type="ECO:0000259" key="3">
    <source>
        <dbReference type="Pfam" id="PF01738"/>
    </source>
</evidence>
<dbReference type="PANTHER" id="PTHR22946">
    <property type="entry name" value="DIENELACTONE HYDROLASE DOMAIN-CONTAINING PROTEIN-RELATED"/>
    <property type="match status" value="1"/>
</dbReference>
<sequence>MVSESVVVPSGQADLAGDLEIPPGAGGLVLFAHGSGSSRLSPRNRAVAHELQRAGFGTLLMDLLTEQEDRVDAVTAEHRFDIALLAGRLADAIDWSGQRPDTADLPVGLFGASTGAAAALVAAAERPGTVAAVVSRGGRPDLAGDALPLVRAPVLLIVGGNDETVLDLNREAAEALSAPHATHVVPGATHLFPEPGALAEVAAAAADWFRDHLHHG</sequence>
<evidence type="ECO:0000256" key="1">
    <source>
        <dbReference type="ARBA" id="ARBA00008645"/>
    </source>
</evidence>
<evidence type="ECO:0000256" key="2">
    <source>
        <dbReference type="ARBA" id="ARBA00022801"/>
    </source>
</evidence>
<comment type="caution">
    <text evidence="4">The sequence shown here is derived from an EMBL/GenBank/DDBJ whole genome shotgun (WGS) entry which is preliminary data.</text>
</comment>
<dbReference type="RefSeq" id="WP_189877486.1">
    <property type="nucleotide sequence ID" value="NZ_BMWA01000024.1"/>
</dbReference>
<dbReference type="EMBL" id="JBHSYM010000087">
    <property type="protein sequence ID" value="MFC7017188.1"/>
    <property type="molecule type" value="Genomic_DNA"/>
</dbReference>
<dbReference type="Pfam" id="PF01738">
    <property type="entry name" value="DLH"/>
    <property type="match status" value="1"/>
</dbReference>
<gene>
    <name evidence="4" type="ORF">ACFQMH_36995</name>
</gene>
<proteinExistence type="inferred from homology"/>
<dbReference type="GO" id="GO:0016787">
    <property type="term" value="F:hydrolase activity"/>
    <property type="evidence" value="ECO:0007669"/>
    <property type="project" value="UniProtKB-KW"/>
</dbReference>
<keyword evidence="5" id="KW-1185">Reference proteome</keyword>
<keyword evidence="2 4" id="KW-0378">Hydrolase</keyword>
<organism evidence="4 5">
    <name type="scientific">Streptomyces viridiviolaceus</name>
    <dbReference type="NCBI Taxonomy" id="68282"/>
    <lineage>
        <taxon>Bacteria</taxon>
        <taxon>Bacillati</taxon>
        <taxon>Actinomycetota</taxon>
        <taxon>Actinomycetes</taxon>
        <taxon>Kitasatosporales</taxon>
        <taxon>Streptomycetaceae</taxon>
        <taxon>Streptomyces</taxon>
    </lineage>
</organism>
<dbReference type="EC" id="3.1.-.-" evidence="4"/>
<dbReference type="InterPro" id="IPR050261">
    <property type="entry name" value="FrsA_esterase"/>
</dbReference>
<dbReference type="Proteomes" id="UP001596409">
    <property type="component" value="Unassembled WGS sequence"/>
</dbReference>
<evidence type="ECO:0000313" key="4">
    <source>
        <dbReference type="EMBL" id="MFC7017188.1"/>
    </source>
</evidence>
<comment type="similarity">
    <text evidence="1">Belongs to the AB hydrolase superfamily.</text>
</comment>
<evidence type="ECO:0000313" key="5">
    <source>
        <dbReference type="Proteomes" id="UP001596409"/>
    </source>
</evidence>
<dbReference type="SUPFAM" id="SSF53474">
    <property type="entry name" value="alpha/beta-Hydrolases"/>
    <property type="match status" value="1"/>
</dbReference>
<protein>
    <submittedName>
        <fullName evidence="4">Dienelactone hydrolase family protein</fullName>
        <ecNumber evidence="4">3.1.-.-</ecNumber>
    </submittedName>
</protein>
<dbReference type="PANTHER" id="PTHR22946:SF9">
    <property type="entry name" value="POLYKETIDE TRANSFERASE AF380"/>
    <property type="match status" value="1"/>
</dbReference>
<accession>A0ABW2EFP7</accession>
<feature type="domain" description="Dienelactone hydrolase" evidence="3">
    <location>
        <begin position="45"/>
        <end position="211"/>
    </location>
</feature>
<name>A0ABW2EFP7_9ACTN</name>
<reference evidence="5" key="1">
    <citation type="journal article" date="2019" name="Int. J. Syst. Evol. Microbiol.">
        <title>The Global Catalogue of Microorganisms (GCM) 10K type strain sequencing project: providing services to taxonomists for standard genome sequencing and annotation.</title>
        <authorList>
            <consortium name="The Broad Institute Genomics Platform"/>
            <consortium name="The Broad Institute Genome Sequencing Center for Infectious Disease"/>
            <person name="Wu L."/>
            <person name="Ma J."/>
        </authorList>
    </citation>
    <scope>NUCLEOTIDE SEQUENCE [LARGE SCALE GENOMIC DNA]</scope>
    <source>
        <strain evidence="5">JCM 4855</strain>
    </source>
</reference>
<dbReference type="Gene3D" id="3.40.50.1820">
    <property type="entry name" value="alpha/beta hydrolase"/>
    <property type="match status" value="1"/>
</dbReference>